<dbReference type="EMBL" id="LQPR01000030">
    <property type="protein sequence ID" value="ORW71388.1"/>
    <property type="molecule type" value="Genomic_DNA"/>
</dbReference>
<feature type="transmembrane region" description="Helical" evidence="2">
    <location>
        <begin position="103"/>
        <end position="121"/>
    </location>
</feature>
<feature type="transmembrane region" description="Helical" evidence="2">
    <location>
        <begin position="32"/>
        <end position="51"/>
    </location>
</feature>
<reference evidence="4 5" key="1">
    <citation type="submission" date="2016-01" db="EMBL/GenBank/DDBJ databases">
        <title>The new phylogeny of the genus Mycobacterium.</title>
        <authorList>
            <person name="Tarcisio F."/>
            <person name="Conor M."/>
            <person name="Antonella G."/>
            <person name="Elisabetta G."/>
            <person name="Giulia F.S."/>
            <person name="Sara T."/>
            <person name="Anna F."/>
            <person name="Clotilde B."/>
            <person name="Roberto B."/>
            <person name="Veronica D.S."/>
            <person name="Fabio R."/>
            <person name="Monica P."/>
            <person name="Olivier J."/>
            <person name="Enrico T."/>
            <person name="Nicola S."/>
        </authorList>
    </citation>
    <scope>NUCLEOTIDE SEQUENCE [LARGE SCALE GENOMIC DNA]</scope>
    <source>
        <strain evidence="4 5">DSM 44616</strain>
    </source>
</reference>
<accession>A0AAJ3NPL6</accession>
<dbReference type="GO" id="GO:0004016">
    <property type="term" value="F:adenylate cyclase activity"/>
    <property type="evidence" value="ECO:0007669"/>
    <property type="project" value="UniProtKB-ARBA"/>
</dbReference>
<gene>
    <name evidence="4" type="ORF">AWC23_14260</name>
</gene>
<dbReference type="CDD" id="cd07302">
    <property type="entry name" value="CHD"/>
    <property type="match status" value="1"/>
</dbReference>
<evidence type="ECO:0000259" key="3">
    <source>
        <dbReference type="PROSITE" id="PS50125"/>
    </source>
</evidence>
<comment type="caution">
    <text evidence="4">The sequence shown here is derived from an EMBL/GenBank/DDBJ whole genome shotgun (WGS) entry which is preliminary data.</text>
</comment>
<dbReference type="GO" id="GO:0006171">
    <property type="term" value="P:cAMP biosynthetic process"/>
    <property type="evidence" value="ECO:0007669"/>
    <property type="project" value="TreeGrafter"/>
</dbReference>
<feature type="transmembrane region" description="Helical" evidence="2">
    <location>
        <begin position="194"/>
        <end position="217"/>
    </location>
</feature>
<name>A0AAJ3NPL6_9MYCO</name>
<dbReference type="SMART" id="SM00065">
    <property type="entry name" value="GAF"/>
    <property type="match status" value="1"/>
</dbReference>
<proteinExistence type="inferred from homology"/>
<dbReference type="RefSeq" id="WP_085256007.1">
    <property type="nucleotide sequence ID" value="NZ_LQPR01000030.1"/>
</dbReference>
<dbReference type="Proteomes" id="UP000193387">
    <property type="component" value="Unassembled WGS sequence"/>
</dbReference>
<keyword evidence="2" id="KW-0472">Membrane</keyword>
<dbReference type="Gene3D" id="3.30.70.1230">
    <property type="entry name" value="Nucleotide cyclase"/>
    <property type="match status" value="1"/>
</dbReference>
<dbReference type="SUPFAM" id="SSF55073">
    <property type="entry name" value="Nucleotide cyclase"/>
    <property type="match status" value="1"/>
</dbReference>
<dbReference type="InterPro" id="IPR003018">
    <property type="entry name" value="GAF"/>
</dbReference>
<dbReference type="AlphaFoldDB" id="A0AAJ3NPL6"/>
<dbReference type="InterPro" id="IPR050697">
    <property type="entry name" value="Adenylyl/Guanylyl_Cyclase_3/4"/>
</dbReference>
<dbReference type="SUPFAM" id="SSF55781">
    <property type="entry name" value="GAF domain-like"/>
    <property type="match status" value="1"/>
</dbReference>
<sequence>MNWLMHMALPMLALWMLLEQPQIDLAWDNRDAHFVLVLSAALVSVALGALIARASRARDDARLWLVSLVFMTTAGFFGVHALLTPGVLMDTSDAEFMLPTRMGLVLAGMVALASAVTFTPVRNARLWSWRRPLSVAIWVLVVACPALVLSGALDRFADQMVVEDVERVGALLGAVLFATAALAYFPIYRRRPAVVVMSVLTAFVLLSEASVALALGMSWHASWWLWHLLMTMAFCFIAYSARVEFHREGTARGLFDSLATRQTVAEIRRDYAAALEAMVDVLQRRERGEEVAPGAVTADLADRFELSEQQVAVLKRGAEAVGAERERVRKLRSLVALGRESSVIQDEDALLRRVMSAITDAFPGDEFRLALMHVGELSFCDGARARSAGSERADLELPIMVKGQVAGVIEARRPSGAFDDADIALLRSFANQSSVALENARLYRHLDGLFRSYMSPAVATALLADPDQAGLGGAINEVTVLMADLHGFTPFTEATSPDQVVTMLNTYYGAVVPLILEAGGTVLQFAGDAVMAIWGAPVRQPDHAMRAARTGLALHTVVEEAAAGRGDWPRFRVGINTGPALVGNIGAPQMRSFTAIGDTINLAARLESLAQPGQVILGPGTYAALGAAARVSNHGWVKVKGKRHPVRICMLEGLRHQATAG</sequence>
<dbReference type="Pfam" id="PF01590">
    <property type="entry name" value="GAF"/>
    <property type="match status" value="1"/>
</dbReference>
<dbReference type="InterPro" id="IPR001054">
    <property type="entry name" value="A/G_cyclase"/>
</dbReference>
<dbReference type="GO" id="GO:0035556">
    <property type="term" value="P:intracellular signal transduction"/>
    <property type="evidence" value="ECO:0007669"/>
    <property type="project" value="InterPro"/>
</dbReference>
<keyword evidence="5" id="KW-1185">Reference proteome</keyword>
<dbReference type="Gene3D" id="3.30.450.40">
    <property type="match status" value="1"/>
</dbReference>
<evidence type="ECO:0000313" key="4">
    <source>
        <dbReference type="EMBL" id="ORW71388.1"/>
    </source>
</evidence>
<organism evidence="4 5">
    <name type="scientific">Mycobacterium saskatchewanense</name>
    <dbReference type="NCBI Taxonomy" id="220927"/>
    <lineage>
        <taxon>Bacteria</taxon>
        <taxon>Bacillati</taxon>
        <taxon>Actinomycetota</taxon>
        <taxon>Actinomycetes</taxon>
        <taxon>Mycobacteriales</taxon>
        <taxon>Mycobacteriaceae</taxon>
        <taxon>Mycobacterium</taxon>
        <taxon>Mycobacterium simiae complex</taxon>
    </lineage>
</organism>
<dbReference type="Pfam" id="PF00211">
    <property type="entry name" value="Guanylate_cyc"/>
    <property type="match status" value="1"/>
</dbReference>
<evidence type="ECO:0000313" key="5">
    <source>
        <dbReference type="Proteomes" id="UP000193387"/>
    </source>
</evidence>
<feature type="domain" description="Guanylate cyclase" evidence="3">
    <location>
        <begin position="479"/>
        <end position="607"/>
    </location>
</feature>
<evidence type="ECO:0000256" key="2">
    <source>
        <dbReference type="SAM" id="Phobius"/>
    </source>
</evidence>
<dbReference type="PANTHER" id="PTHR43081:SF1">
    <property type="entry name" value="ADENYLATE CYCLASE, TERMINAL-DIFFERENTIATION SPECIFIC"/>
    <property type="match status" value="1"/>
</dbReference>
<dbReference type="InterPro" id="IPR029787">
    <property type="entry name" value="Nucleotide_cyclase"/>
</dbReference>
<feature type="transmembrane region" description="Helical" evidence="2">
    <location>
        <begin position="63"/>
        <end position="83"/>
    </location>
</feature>
<evidence type="ECO:0000256" key="1">
    <source>
        <dbReference type="ARBA" id="ARBA00005381"/>
    </source>
</evidence>
<dbReference type="PROSITE" id="PS50125">
    <property type="entry name" value="GUANYLATE_CYCLASE_2"/>
    <property type="match status" value="1"/>
</dbReference>
<feature type="transmembrane region" description="Helical" evidence="2">
    <location>
        <begin position="133"/>
        <end position="153"/>
    </location>
</feature>
<dbReference type="SMART" id="SM00044">
    <property type="entry name" value="CYCc"/>
    <property type="match status" value="1"/>
</dbReference>
<keyword evidence="2" id="KW-0812">Transmembrane</keyword>
<feature type="transmembrane region" description="Helical" evidence="2">
    <location>
        <begin position="223"/>
        <end position="241"/>
    </location>
</feature>
<comment type="similarity">
    <text evidence="1">Belongs to the adenylyl cyclase class-3 family.</text>
</comment>
<feature type="transmembrane region" description="Helical" evidence="2">
    <location>
        <begin position="168"/>
        <end position="187"/>
    </location>
</feature>
<dbReference type="PANTHER" id="PTHR43081">
    <property type="entry name" value="ADENYLATE CYCLASE, TERMINAL-DIFFERENTIATION SPECIFIC-RELATED"/>
    <property type="match status" value="1"/>
</dbReference>
<protein>
    <recommendedName>
        <fullName evidence="3">Guanylate cyclase domain-containing protein</fullName>
    </recommendedName>
</protein>
<keyword evidence="2" id="KW-1133">Transmembrane helix</keyword>
<dbReference type="InterPro" id="IPR029016">
    <property type="entry name" value="GAF-like_dom_sf"/>
</dbReference>